<dbReference type="CDD" id="cd00593">
    <property type="entry name" value="RIBOc"/>
    <property type="match status" value="2"/>
</dbReference>
<dbReference type="Pfam" id="PF03368">
    <property type="entry name" value="Dicer_dimer"/>
    <property type="match status" value="1"/>
</dbReference>
<dbReference type="PANTHER" id="PTHR14950">
    <property type="entry name" value="DICER-RELATED"/>
    <property type="match status" value="1"/>
</dbReference>
<evidence type="ECO:0000259" key="14">
    <source>
        <dbReference type="PROSITE" id="PS51194"/>
    </source>
</evidence>
<accession>A0A9W9PC79</accession>
<dbReference type="GO" id="GO:0050688">
    <property type="term" value="P:regulation of defense response to virus"/>
    <property type="evidence" value="ECO:0007669"/>
    <property type="project" value="UniProtKB-KW"/>
</dbReference>
<keyword evidence="2" id="KW-0677">Repeat</keyword>
<dbReference type="SMART" id="SM00535">
    <property type="entry name" value="RIBOc"/>
    <property type="match status" value="2"/>
</dbReference>
<dbReference type="PANTHER" id="PTHR14950:SF37">
    <property type="entry name" value="ENDORIBONUCLEASE DICER"/>
    <property type="match status" value="1"/>
</dbReference>
<feature type="domain" description="Helicase C-terminal" evidence="14">
    <location>
        <begin position="397"/>
        <end position="569"/>
    </location>
</feature>
<dbReference type="SMART" id="SM00490">
    <property type="entry name" value="HELICc"/>
    <property type="match status" value="1"/>
</dbReference>
<feature type="compositionally biased region" description="Basic and acidic residues" evidence="11">
    <location>
        <begin position="1401"/>
        <end position="1421"/>
    </location>
</feature>
<dbReference type="GO" id="GO:0005634">
    <property type="term" value="C:nucleus"/>
    <property type="evidence" value="ECO:0007669"/>
    <property type="project" value="TreeGrafter"/>
</dbReference>
<comment type="function">
    <text evidence="9">Dicer-like endonuclease involved in cleaving double-stranded RNA in the RNA interference (RNAi) pathway. Produces 21 to 25 bp dsRNAs (siRNAs) which target the selective destruction of homologous RNAs leading to sequence-specific suppression of gene expression, called post-transcriptional gene silencing (PTGS). Part of a broad host defense response against viral infection and transposons.</text>
</comment>
<evidence type="ECO:0000256" key="3">
    <source>
        <dbReference type="ARBA" id="ARBA00022741"/>
    </source>
</evidence>
<name>A0A9W9PC79_PENCI</name>
<evidence type="ECO:0000259" key="13">
    <source>
        <dbReference type="PROSITE" id="PS51192"/>
    </source>
</evidence>
<evidence type="ECO:0000259" key="12">
    <source>
        <dbReference type="PROSITE" id="PS50142"/>
    </source>
</evidence>
<dbReference type="GO" id="GO:0005524">
    <property type="term" value="F:ATP binding"/>
    <property type="evidence" value="ECO:0007669"/>
    <property type="project" value="UniProtKB-KW"/>
</dbReference>
<dbReference type="OrthoDB" id="416741at2759"/>
<keyword evidence="6" id="KW-0067">ATP-binding</keyword>
<dbReference type="InterPro" id="IPR000999">
    <property type="entry name" value="RNase_III_dom"/>
</dbReference>
<dbReference type="InterPro" id="IPR038248">
    <property type="entry name" value="Dicer_dimer_sf"/>
</dbReference>
<reference evidence="16" key="1">
    <citation type="submission" date="2022-11" db="EMBL/GenBank/DDBJ databases">
        <authorList>
            <person name="Petersen C."/>
        </authorList>
    </citation>
    <scope>NUCLEOTIDE SEQUENCE</scope>
    <source>
        <strain evidence="16">IBT 23319</strain>
    </source>
</reference>
<dbReference type="Pfam" id="PF00271">
    <property type="entry name" value="Helicase_C"/>
    <property type="match status" value="1"/>
</dbReference>
<protein>
    <recommendedName>
        <fullName evidence="18">Dicer-like protein 2</fullName>
    </recommendedName>
</protein>
<dbReference type="Gene3D" id="3.40.50.300">
    <property type="entry name" value="P-loop containing nucleotide triphosphate hydrolases"/>
    <property type="match status" value="2"/>
</dbReference>
<gene>
    <name evidence="16" type="ORF">N7469_000118</name>
</gene>
<feature type="domain" description="RNase III" evidence="12">
    <location>
        <begin position="1125"/>
        <end position="1297"/>
    </location>
</feature>
<keyword evidence="4" id="KW-0378">Hydrolase</keyword>
<evidence type="ECO:0000256" key="1">
    <source>
        <dbReference type="ARBA" id="ARBA00022721"/>
    </source>
</evidence>
<reference evidence="16" key="2">
    <citation type="journal article" date="2023" name="IMA Fungus">
        <title>Comparative genomic study of the Penicillium genus elucidates a diverse pangenome and 15 lateral gene transfer events.</title>
        <authorList>
            <person name="Petersen C."/>
            <person name="Sorensen T."/>
            <person name="Nielsen M.R."/>
            <person name="Sondergaard T.E."/>
            <person name="Sorensen J.L."/>
            <person name="Fitzpatrick D.A."/>
            <person name="Frisvad J.C."/>
            <person name="Nielsen K.L."/>
        </authorList>
    </citation>
    <scope>NUCLEOTIDE SEQUENCE</scope>
    <source>
        <strain evidence="16">IBT 23319</strain>
    </source>
</reference>
<dbReference type="FunFam" id="3.40.50.300:FF:002480">
    <property type="entry name" value="Dicer-like protein 2"/>
    <property type="match status" value="1"/>
</dbReference>
<evidence type="ECO:0000256" key="5">
    <source>
        <dbReference type="ARBA" id="ARBA00022806"/>
    </source>
</evidence>
<feature type="domain" description="Helicase ATP-binding" evidence="13">
    <location>
        <begin position="57"/>
        <end position="237"/>
    </location>
</feature>
<dbReference type="InterPro" id="IPR005034">
    <property type="entry name" value="Dicer_dimerisation"/>
</dbReference>
<dbReference type="InterPro" id="IPR014001">
    <property type="entry name" value="Helicase_ATP-bd"/>
</dbReference>
<dbReference type="GeneID" id="81378205"/>
<evidence type="ECO:0000256" key="2">
    <source>
        <dbReference type="ARBA" id="ARBA00022737"/>
    </source>
</evidence>
<evidence type="ECO:0000256" key="11">
    <source>
        <dbReference type="SAM" id="MobiDB-lite"/>
    </source>
</evidence>
<feature type="compositionally biased region" description="Basic and acidic residues" evidence="11">
    <location>
        <begin position="1431"/>
        <end position="1440"/>
    </location>
</feature>
<dbReference type="Pfam" id="PF00636">
    <property type="entry name" value="Ribonuclease_3"/>
    <property type="match status" value="2"/>
</dbReference>
<dbReference type="SMART" id="SM00487">
    <property type="entry name" value="DEXDc"/>
    <property type="match status" value="1"/>
</dbReference>
<evidence type="ECO:0000256" key="6">
    <source>
        <dbReference type="ARBA" id="ARBA00022840"/>
    </source>
</evidence>
<dbReference type="PROSITE" id="PS51194">
    <property type="entry name" value="HELICASE_CTER"/>
    <property type="match status" value="1"/>
</dbReference>
<sequence length="1440" mass="162458">MVLARLASSGGQMGIPTDDAIMDEGRDSSMEIDSENPNSSSAMKDVSFSPRGYQLEMLEASMNQNIIVAMDTGSGKTHIAVMRIIAELEKCPSHKMVWFLAPTVALCFQQYEVLTNHAPKFKTRVLTGLDNVDSWTEQSVWDKVLQDVRIVVSTHAVLSDALNHGFVRMSQLALLVFDEAHHCMRRHPANQIMQSHYHPMREKFGHSAVPHILGLTASPIVRSKQTELKLIETNLNAVCRTPRANRTELLECVHRPKLERIDYLPLFHNGNGMRSRCLPLLERCIEQCDIQDDPYIDFLRLNLDTFADTQEAVISVKTFCKSQLVKFLDNSIHIYEELGGWAADLFIETSIKDLNRSLAYDKELNGIDRIERQYLKDLLLHIPFPECRGEPYHLSPKLEALLGYLRQMDQSDFSAIVFAKRRILVGALAKILDTEAYHGWESRVASFVGWSSQSDRSEFLGNWLSRDQQRDTLGEFKAGRKNLIIATDALEEGLDISSCSLVICFDQPANLKSFVQRRGRARSQKSTYMIMVSQEDEKMSLGKWQKLEEFMIQTYQDDERRRTEANDIESQTEPVSRRLFVPSTGACLSAEESVQHVHHFCSLLPHSNDFENRPVFTFEEDSFGLVRSTLLLPPSVHPAVRRTPGQSWWKTERAAVKESSFLAYEALWNYGLVNDNLLPVRHATELEMSKEMSATTQAGSAWISGQFDPYERLARAWSSAGRFYQTVITFSINGVVDPDLTTSMVLPMLVTMPAPITLYWSLERQIEVQFSPPTVLDGITPGHLSTMQQITKLLLAAPSSYGGNPRKEDYVVPFVPCIPPAQFEDWIRDKDGTDLVMEMYERDPHIKLVGFIRDTSIYAEARVFIRWIVDSSKNAVHIECQSLPPRRNLLNPATMYLEAKMGGAPAQPPKIQAIPATGCTMSRLSASTGILGRFFSAILDRFEATLVAQELADTILKVVKFEEIGHVLTAITMPIAQAATDYQLYEFFGDSVLKFTVACQLFYKNPTWQESRLSSERDKFISNANLTQAALKVGLDAFILNTRFTPTNWSAPSISERLSRETPKRQLGNKVIADVVEALIGAAYMDGGMLKAQKCLYRFLPDIDILQGGLPFIVRDETASTVNLPESMLALLGYNFNDISLMKEALTHASASHDGSQSYNRLEYLGDAVLDIIIISTLVSIPKKIPQGQMTLLKHACTNGNLLGFLCMNLYIDEQSPDSNANSNRTYLHDFLRYNGNIVSKSRQSSLNRHAIYLNETIAALQSDTQYPWLLLAQMHADKFFCDILESTIGAIFLDSQGDLNVCTAFVERVGVLRLLRRFIQDEVDVQHPRNKAQGFVKENRRVEFKISGNLNNYTCTARYGPKQGPLEDILAVHGVTYREEAEVRAAYAAIPLLKDKEAENAMQDEQVKVERAAQKAETMRLKKKRKHEAKLHEQGNTDA</sequence>
<keyword evidence="1" id="KW-0930">Antiviral protein</keyword>
<dbReference type="GO" id="GO:0051607">
    <property type="term" value="P:defense response to virus"/>
    <property type="evidence" value="ECO:0007669"/>
    <property type="project" value="UniProtKB-KW"/>
</dbReference>
<dbReference type="SUPFAM" id="SSF69065">
    <property type="entry name" value="RNase III domain-like"/>
    <property type="match status" value="2"/>
</dbReference>
<dbReference type="InterPro" id="IPR027417">
    <property type="entry name" value="P-loop_NTPase"/>
</dbReference>
<dbReference type="Proteomes" id="UP001147733">
    <property type="component" value="Unassembled WGS sequence"/>
</dbReference>
<evidence type="ECO:0000313" key="16">
    <source>
        <dbReference type="EMBL" id="KAJ5241791.1"/>
    </source>
</evidence>
<feature type="domain" description="Dicer dsRNA-binding fold" evidence="15">
    <location>
        <begin position="593"/>
        <end position="687"/>
    </location>
</feature>
<dbReference type="InterPro" id="IPR001650">
    <property type="entry name" value="Helicase_C-like"/>
</dbReference>
<dbReference type="RefSeq" id="XP_056504795.1">
    <property type="nucleotide sequence ID" value="XM_056639038.1"/>
</dbReference>
<dbReference type="GO" id="GO:0004525">
    <property type="term" value="F:ribonuclease III activity"/>
    <property type="evidence" value="ECO:0007669"/>
    <property type="project" value="InterPro"/>
</dbReference>
<dbReference type="Gene3D" id="3.30.160.380">
    <property type="entry name" value="Dicer dimerisation domain"/>
    <property type="match status" value="1"/>
</dbReference>
<evidence type="ECO:0000256" key="9">
    <source>
        <dbReference type="ARBA" id="ARBA00025403"/>
    </source>
</evidence>
<keyword evidence="8" id="KW-0051">Antiviral defense</keyword>
<dbReference type="GO" id="GO:0003723">
    <property type="term" value="F:RNA binding"/>
    <property type="evidence" value="ECO:0007669"/>
    <property type="project" value="UniProtKB-UniRule"/>
</dbReference>
<evidence type="ECO:0000313" key="17">
    <source>
        <dbReference type="Proteomes" id="UP001147733"/>
    </source>
</evidence>
<dbReference type="Gene3D" id="1.10.1520.10">
    <property type="entry name" value="Ribonuclease III domain"/>
    <property type="match status" value="2"/>
</dbReference>
<dbReference type="CDD" id="cd18034">
    <property type="entry name" value="DEXHc_dicer"/>
    <property type="match status" value="1"/>
</dbReference>
<comment type="similarity">
    <text evidence="10">Belongs to the helicase family. Dicer subfamily.</text>
</comment>
<feature type="domain" description="RNase III" evidence="12">
    <location>
        <begin position="948"/>
        <end position="1088"/>
    </location>
</feature>
<dbReference type="GO" id="GO:0004386">
    <property type="term" value="F:helicase activity"/>
    <property type="evidence" value="ECO:0007669"/>
    <property type="project" value="UniProtKB-KW"/>
</dbReference>
<proteinExistence type="inferred from homology"/>
<keyword evidence="7 10" id="KW-0694">RNA-binding</keyword>
<keyword evidence="17" id="KW-1185">Reference proteome</keyword>
<dbReference type="PROSITE" id="PS51327">
    <property type="entry name" value="DICER_DSRBF"/>
    <property type="match status" value="1"/>
</dbReference>
<dbReference type="GO" id="GO:0005737">
    <property type="term" value="C:cytoplasm"/>
    <property type="evidence" value="ECO:0007669"/>
    <property type="project" value="TreeGrafter"/>
</dbReference>
<feature type="region of interest" description="Disordered" evidence="11">
    <location>
        <begin position="1401"/>
        <end position="1440"/>
    </location>
</feature>
<dbReference type="PROSITE" id="PS50142">
    <property type="entry name" value="RNASE_3_2"/>
    <property type="match status" value="2"/>
</dbReference>
<evidence type="ECO:0000259" key="15">
    <source>
        <dbReference type="PROSITE" id="PS51327"/>
    </source>
</evidence>
<dbReference type="SUPFAM" id="SSF52540">
    <property type="entry name" value="P-loop containing nucleoside triphosphate hydrolases"/>
    <property type="match status" value="1"/>
</dbReference>
<organism evidence="16 17">
    <name type="scientific">Penicillium citrinum</name>
    <dbReference type="NCBI Taxonomy" id="5077"/>
    <lineage>
        <taxon>Eukaryota</taxon>
        <taxon>Fungi</taxon>
        <taxon>Dikarya</taxon>
        <taxon>Ascomycota</taxon>
        <taxon>Pezizomycotina</taxon>
        <taxon>Eurotiomycetes</taxon>
        <taxon>Eurotiomycetidae</taxon>
        <taxon>Eurotiales</taxon>
        <taxon>Aspergillaceae</taxon>
        <taxon>Penicillium</taxon>
    </lineage>
</organism>
<keyword evidence="5" id="KW-0347">Helicase</keyword>
<dbReference type="PROSITE" id="PS51192">
    <property type="entry name" value="HELICASE_ATP_BIND_1"/>
    <property type="match status" value="1"/>
</dbReference>
<keyword evidence="3" id="KW-0547">Nucleotide-binding</keyword>
<evidence type="ECO:0000256" key="10">
    <source>
        <dbReference type="PROSITE-ProRule" id="PRU00657"/>
    </source>
</evidence>
<dbReference type="EMBL" id="JAPQKT010000001">
    <property type="protein sequence ID" value="KAJ5241791.1"/>
    <property type="molecule type" value="Genomic_DNA"/>
</dbReference>
<evidence type="ECO:0008006" key="18">
    <source>
        <dbReference type="Google" id="ProtNLM"/>
    </source>
</evidence>
<evidence type="ECO:0000256" key="7">
    <source>
        <dbReference type="ARBA" id="ARBA00022884"/>
    </source>
</evidence>
<dbReference type="InterPro" id="IPR011545">
    <property type="entry name" value="DEAD/DEAH_box_helicase_dom"/>
</dbReference>
<evidence type="ECO:0000256" key="8">
    <source>
        <dbReference type="ARBA" id="ARBA00023118"/>
    </source>
</evidence>
<dbReference type="GO" id="GO:0030422">
    <property type="term" value="P:siRNA processing"/>
    <property type="evidence" value="ECO:0007669"/>
    <property type="project" value="TreeGrafter"/>
</dbReference>
<dbReference type="InterPro" id="IPR036389">
    <property type="entry name" value="RNase_III_sf"/>
</dbReference>
<comment type="caution">
    <text evidence="16">The sequence shown here is derived from an EMBL/GenBank/DDBJ whole genome shotgun (WGS) entry which is preliminary data.</text>
</comment>
<evidence type="ECO:0000256" key="4">
    <source>
        <dbReference type="ARBA" id="ARBA00022801"/>
    </source>
</evidence>
<dbReference type="Pfam" id="PF00270">
    <property type="entry name" value="DEAD"/>
    <property type="match status" value="1"/>
</dbReference>